<keyword evidence="12 16" id="KW-0406">Ion transport</keyword>
<sequence length="258" mass="28077">MSDKNSIGNTIKIAFLTCLACSIVVSMAAVSLKPIQEVNKANQVRRSVLEAANIYTTGKPVAKQFEAVTTHIVDLRTGEYTDAVDADGYDQKVAAKDPSMSEVLPPSEDTASIKRQEYYSKVYTIEKSGQLQTLVLPVRGYGLWSTMYGFIALDKDLNTVVGFGFYEQGETPGLGGEVDNPKWKALWPGKKLFADDGSLAIAVKKGNIDPNNQYQVDHVVDGLSGATLTTRGVDNLVHFWMGENGYGPFLKNLAKGEV</sequence>
<dbReference type="OrthoDB" id="9786835at2"/>
<evidence type="ECO:0000313" key="20">
    <source>
        <dbReference type="EMBL" id="AJQ95303.1"/>
    </source>
</evidence>
<evidence type="ECO:0000256" key="14">
    <source>
        <dbReference type="ARBA" id="ARBA00023136"/>
    </source>
</evidence>
<dbReference type="PANTHER" id="PTHR37838">
    <property type="entry name" value="NA(+)-TRANSLOCATING NADH-QUINONE REDUCTASE SUBUNIT C"/>
    <property type="match status" value="1"/>
</dbReference>
<protein>
    <recommendedName>
        <fullName evidence="16 17">Na(+)-translocating NADH-quinone reductase subunit C</fullName>
        <shortName evidence="16 17">Na(+)-NQR subunit C</shortName>
        <shortName evidence="16 17">Na(+)-translocating NQR subunit C</shortName>
        <ecNumber evidence="16 17">7.2.1.1</ecNumber>
    </recommendedName>
    <alternativeName>
        <fullName evidence="16 17">NQR complex subunit C</fullName>
    </alternativeName>
    <alternativeName>
        <fullName evidence="16 17">NQR-1 subunit C</fullName>
    </alternativeName>
</protein>
<dbReference type="STRING" id="1445510.YC6258_03267"/>
<evidence type="ECO:0000256" key="4">
    <source>
        <dbReference type="ARBA" id="ARBA00022553"/>
    </source>
</evidence>
<keyword evidence="13 16" id="KW-0830">Ubiquinone</keyword>
<keyword evidence="7 16" id="KW-0812">Transmembrane</keyword>
<evidence type="ECO:0000256" key="2">
    <source>
        <dbReference type="ARBA" id="ARBA00022475"/>
    </source>
</evidence>
<evidence type="ECO:0000256" key="18">
    <source>
        <dbReference type="SAM" id="SignalP"/>
    </source>
</evidence>
<keyword evidence="4 16" id="KW-0597">Phosphoprotein</keyword>
<keyword evidence="10 16" id="KW-0520">NAD</keyword>
<dbReference type="EMBL" id="CP007142">
    <property type="protein sequence ID" value="AJQ95303.1"/>
    <property type="molecule type" value="Genomic_DNA"/>
</dbReference>
<dbReference type="InterPro" id="IPR007329">
    <property type="entry name" value="FMN-bd"/>
</dbReference>
<evidence type="ECO:0000256" key="10">
    <source>
        <dbReference type="ARBA" id="ARBA00023027"/>
    </source>
</evidence>
<evidence type="ECO:0000313" key="21">
    <source>
        <dbReference type="Proteomes" id="UP000032266"/>
    </source>
</evidence>
<dbReference type="NCBIfam" id="NF003749">
    <property type="entry name" value="PRK05346.1-5"/>
    <property type="match status" value="1"/>
</dbReference>
<feature type="chain" id="PRO_5002183811" description="Na(+)-translocating NADH-quinone reductase subunit C" evidence="18">
    <location>
        <begin position="29"/>
        <end position="258"/>
    </location>
</feature>
<dbReference type="GO" id="GO:0005886">
    <property type="term" value="C:plasma membrane"/>
    <property type="evidence" value="ECO:0007669"/>
    <property type="project" value="UniProtKB-SubCell"/>
</dbReference>
<dbReference type="PANTHER" id="PTHR37838:SF1">
    <property type="entry name" value="NA(+)-TRANSLOCATING NADH-QUINONE REDUCTASE SUBUNIT C"/>
    <property type="match status" value="1"/>
</dbReference>
<dbReference type="HAMAP" id="MF_00427">
    <property type="entry name" value="NqrC"/>
    <property type="match status" value="1"/>
</dbReference>
<comment type="subcellular location">
    <subcellularLocation>
        <location evidence="16">Cell membrane</location>
        <topology evidence="16">Single-pass membrane protein</topology>
    </subcellularLocation>
</comment>
<evidence type="ECO:0000256" key="1">
    <source>
        <dbReference type="ARBA" id="ARBA00022448"/>
    </source>
</evidence>
<keyword evidence="20" id="KW-0560">Oxidoreductase</keyword>
<keyword evidence="9 16" id="KW-1133">Transmembrane helix</keyword>
<organism evidence="20 21">
    <name type="scientific">Gynuella sunshinyii YC6258</name>
    <dbReference type="NCBI Taxonomy" id="1445510"/>
    <lineage>
        <taxon>Bacteria</taxon>
        <taxon>Pseudomonadati</taxon>
        <taxon>Pseudomonadota</taxon>
        <taxon>Gammaproteobacteria</taxon>
        <taxon>Oceanospirillales</taxon>
        <taxon>Saccharospirillaceae</taxon>
        <taxon>Gynuella</taxon>
    </lineage>
</organism>
<keyword evidence="21" id="KW-1185">Reference proteome</keyword>
<comment type="catalytic activity">
    <reaction evidence="16 17">
        <text>a ubiquinone + n Na(+)(in) + NADH + H(+) = a ubiquinol + n Na(+)(out) + NAD(+)</text>
        <dbReference type="Rhea" id="RHEA:47748"/>
        <dbReference type="Rhea" id="RHEA-COMP:9565"/>
        <dbReference type="Rhea" id="RHEA-COMP:9566"/>
        <dbReference type="ChEBI" id="CHEBI:15378"/>
        <dbReference type="ChEBI" id="CHEBI:16389"/>
        <dbReference type="ChEBI" id="CHEBI:17976"/>
        <dbReference type="ChEBI" id="CHEBI:29101"/>
        <dbReference type="ChEBI" id="CHEBI:57540"/>
        <dbReference type="ChEBI" id="CHEBI:57945"/>
        <dbReference type="EC" id="7.2.1.1"/>
    </reaction>
</comment>
<accession>A0A0C5VPJ9</accession>
<keyword evidence="6 16" id="KW-0288">FMN</keyword>
<keyword evidence="2 16" id="KW-1003">Cell membrane</keyword>
<comment type="function">
    <text evidence="16">NQR complex catalyzes the reduction of ubiquinone-1 to ubiquinol by two successive reactions, coupled with the transport of Na(+) ions from the cytoplasm to the periplasm. NqrA to NqrE are probably involved in the second step, the conversion of ubisemiquinone to ubiquinol.</text>
</comment>
<dbReference type="Proteomes" id="UP000032266">
    <property type="component" value="Chromosome"/>
</dbReference>
<dbReference type="RefSeq" id="WP_082070732.1">
    <property type="nucleotide sequence ID" value="NZ_CP007142.1"/>
</dbReference>
<evidence type="ECO:0000256" key="7">
    <source>
        <dbReference type="ARBA" id="ARBA00022692"/>
    </source>
</evidence>
<feature type="modified residue" description="FMN phosphoryl threonine" evidence="16">
    <location>
        <position position="227"/>
    </location>
</feature>
<evidence type="ECO:0000256" key="5">
    <source>
        <dbReference type="ARBA" id="ARBA00022630"/>
    </source>
</evidence>
<evidence type="ECO:0000256" key="8">
    <source>
        <dbReference type="ARBA" id="ARBA00022967"/>
    </source>
</evidence>
<dbReference type="EC" id="7.2.1.1" evidence="16 17"/>
<keyword evidence="11 16" id="KW-0915">Sodium</keyword>
<gene>
    <name evidence="16" type="primary">nqrC</name>
    <name evidence="20" type="ORF">YC6258_03267</name>
</gene>
<evidence type="ECO:0000256" key="15">
    <source>
        <dbReference type="ARBA" id="ARBA00023201"/>
    </source>
</evidence>
<dbReference type="Pfam" id="PF04205">
    <property type="entry name" value="FMN_bind"/>
    <property type="match status" value="1"/>
</dbReference>
<comment type="subunit">
    <text evidence="16 17">Composed of six subunits; NqrA, NqrB, NqrC, NqrD, NqrE and NqrF.</text>
</comment>
<reference evidence="20 21" key="1">
    <citation type="submission" date="2014-01" db="EMBL/GenBank/DDBJ databases">
        <title>Full genme sequencing of cellulolytic bacterium Gynuella sunshinyii YC6258T gen. nov., sp. nov.</title>
        <authorList>
            <person name="Khan H."/>
            <person name="Chung E.J."/>
            <person name="Chung Y.R."/>
        </authorList>
    </citation>
    <scope>NUCLEOTIDE SEQUENCE [LARGE SCALE GENOMIC DNA]</scope>
    <source>
        <strain evidence="20 21">YC6258</strain>
    </source>
</reference>
<dbReference type="NCBIfam" id="TIGR01938">
    <property type="entry name" value="nqrC"/>
    <property type="match status" value="1"/>
</dbReference>
<keyword evidence="18" id="KW-0732">Signal</keyword>
<keyword evidence="15 16" id="KW-0739">Sodium transport</keyword>
<feature type="domain" description="FMN-binding" evidence="19">
    <location>
        <begin position="142"/>
        <end position="244"/>
    </location>
</feature>
<dbReference type="InterPro" id="IPR010204">
    <property type="entry name" value="NqrC"/>
</dbReference>
<keyword evidence="1 16" id="KW-0813">Transport</keyword>
<dbReference type="GO" id="GO:0016655">
    <property type="term" value="F:oxidoreductase activity, acting on NAD(P)H, quinone or similar compound as acceptor"/>
    <property type="evidence" value="ECO:0007669"/>
    <property type="project" value="UniProtKB-UniRule"/>
</dbReference>
<comment type="cofactor">
    <cofactor evidence="16 17">
        <name>FMN</name>
        <dbReference type="ChEBI" id="CHEBI:58210"/>
    </cofactor>
</comment>
<dbReference type="PATRIC" id="fig|1445510.3.peg.3231"/>
<keyword evidence="3" id="KW-0997">Cell inner membrane</keyword>
<dbReference type="GO" id="GO:0006814">
    <property type="term" value="P:sodium ion transport"/>
    <property type="evidence" value="ECO:0007669"/>
    <property type="project" value="UniProtKB-UniRule"/>
</dbReference>
<comment type="similarity">
    <text evidence="16 17">Belongs to the NqrC family.</text>
</comment>
<evidence type="ECO:0000256" key="6">
    <source>
        <dbReference type="ARBA" id="ARBA00022643"/>
    </source>
</evidence>
<evidence type="ECO:0000256" key="13">
    <source>
        <dbReference type="ARBA" id="ARBA00023075"/>
    </source>
</evidence>
<keyword evidence="14 16" id="KW-0472">Membrane</keyword>
<dbReference type="AlphaFoldDB" id="A0A0C5VPJ9"/>
<evidence type="ECO:0000256" key="17">
    <source>
        <dbReference type="PIRNR" id="PIRNR009437"/>
    </source>
</evidence>
<dbReference type="HOGENOM" id="CLU_077882_0_1_6"/>
<feature type="signal peptide" evidence="18">
    <location>
        <begin position="1"/>
        <end position="28"/>
    </location>
</feature>
<evidence type="ECO:0000259" key="19">
    <source>
        <dbReference type="SMART" id="SM00900"/>
    </source>
</evidence>
<dbReference type="GO" id="GO:0010181">
    <property type="term" value="F:FMN binding"/>
    <property type="evidence" value="ECO:0007669"/>
    <property type="project" value="UniProtKB-UniRule"/>
</dbReference>
<evidence type="ECO:0000256" key="11">
    <source>
        <dbReference type="ARBA" id="ARBA00023053"/>
    </source>
</evidence>
<comment type="caution">
    <text evidence="16">Lacks conserved residue(s) required for the propagation of feature annotation.</text>
</comment>
<dbReference type="PIRSF" id="PIRSF009437">
    <property type="entry name" value="NQR-1_subunit_C"/>
    <property type="match status" value="1"/>
</dbReference>
<keyword evidence="8 16" id="KW-1278">Translocase</keyword>
<evidence type="ECO:0000256" key="3">
    <source>
        <dbReference type="ARBA" id="ARBA00022519"/>
    </source>
</evidence>
<evidence type="ECO:0000256" key="9">
    <source>
        <dbReference type="ARBA" id="ARBA00022989"/>
    </source>
</evidence>
<dbReference type="KEGG" id="gsn:YC6258_03267"/>
<evidence type="ECO:0000256" key="16">
    <source>
        <dbReference type="HAMAP-Rule" id="MF_00427"/>
    </source>
</evidence>
<keyword evidence="5 16" id="KW-0285">Flavoprotein</keyword>
<dbReference type="SMART" id="SM00900">
    <property type="entry name" value="FMN_bind"/>
    <property type="match status" value="1"/>
</dbReference>
<evidence type="ECO:0000256" key="12">
    <source>
        <dbReference type="ARBA" id="ARBA00023065"/>
    </source>
</evidence>
<proteinExistence type="inferred from homology"/>
<name>A0A0C5VPJ9_9GAMM</name>